<dbReference type="PANTHER" id="PTHR24321">
    <property type="entry name" value="DEHYDROGENASES, SHORT CHAIN"/>
    <property type="match status" value="1"/>
</dbReference>
<comment type="caution">
    <text evidence="3">The sequence shown here is derived from an EMBL/GenBank/DDBJ whole genome shotgun (WGS) entry which is preliminary data.</text>
</comment>
<organism evidence="3 4">
    <name type="scientific">Autumnicola psychrophila</name>
    <dbReference type="NCBI Taxonomy" id="3075592"/>
    <lineage>
        <taxon>Bacteria</taxon>
        <taxon>Pseudomonadati</taxon>
        <taxon>Bacteroidota</taxon>
        <taxon>Flavobacteriia</taxon>
        <taxon>Flavobacteriales</taxon>
        <taxon>Flavobacteriaceae</taxon>
        <taxon>Autumnicola</taxon>
    </lineage>
</organism>
<dbReference type="InterPro" id="IPR002347">
    <property type="entry name" value="SDR_fam"/>
</dbReference>
<evidence type="ECO:0000256" key="2">
    <source>
        <dbReference type="ARBA" id="ARBA00023002"/>
    </source>
</evidence>
<protein>
    <submittedName>
        <fullName evidence="3">SDR family oxidoreductase</fullName>
    </submittedName>
</protein>
<name>A0ABU3DTC4_9FLAO</name>
<dbReference type="EMBL" id="JAVRHN010000007">
    <property type="protein sequence ID" value="MDT0686962.1"/>
    <property type="molecule type" value="Genomic_DNA"/>
</dbReference>
<dbReference type="PRINTS" id="PR00081">
    <property type="entry name" value="GDHRDH"/>
</dbReference>
<proteinExistence type="inferred from homology"/>
<evidence type="ECO:0000313" key="3">
    <source>
        <dbReference type="EMBL" id="MDT0686962.1"/>
    </source>
</evidence>
<dbReference type="InterPro" id="IPR036291">
    <property type="entry name" value="NAD(P)-bd_dom_sf"/>
</dbReference>
<dbReference type="RefSeq" id="WP_311500261.1">
    <property type="nucleotide sequence ID" value="NZ_JAVRHN010000007.1"/>
</dbReference>
<dbReference type="Proteomes" id="UP001253848">
    <property type="component" value="Unassembled WGS sequence"/>
</dbReference>
<evidence type="ECO:0000313" key="4">
    <source>
        <dbReference type="Proteomes" id="UP001253848"/>
    </source>
</evidence>
<comment type="similarity">
    <text evidence="1">Belongs to the short-chain dehydrogenases/reductases (SDR) family.</text>
</comment>
<dbReference type="SUPFAM" id="SSF51735">
    <property type="entry name" value="NAD(P)-binding Rossmann-fold domains"/>
    <property type="match status" value="1"/>
</dbReference>
<dbReference type="PANTHER" id="PTHR24321:SF8">
    <property type="entry name" value="ESTRADIOL 17-BETA-DEHYDROGENASE 8-RELATED"/>
    <property type="match status" value="1"/>
</dbReference>
<keyword evidence="4" id="KW-1185">Reference proteome</keyword>
<dbReference type="Pfam" id="PF13561">
    <property type="entry name" value="adh_short_C2"/>
    <property type="match status" value="1"/>
</dbReference>
<evidence type="ECO:0000256" key="1">
    <source>
        <dbReference type="ARBA" id="ARBA00006484"/>
    </source>
</evidence>
<sequence>MATDLAEYNIRVNAVAPGFIYTEMTAGLADNEEIMEPMRETYLLKQLGEPIDVANCILFLASDESSFCTGSILTVDGGHVVR</sequence>
<dbReference type="Gene3D" id="3.40.50.720">
    <property type="entry name" value="NAD(P)-binding Rossmann-like Domain"/>
    <property type="match status" value="1"/>
</dbReference>
<accession>A0ABU3DTC4</accession>
<gene>
    <name evidence="3" type="ORF">RM541_11340</name>
</gene>
<keyword evidence="2" id="KW-0560">Oxidoreductase</keyword>
<reference evidence="3 4" key="1">
    <citation type="submission" date="2023-09" db="EMBL/GenBank/DDBJ databases">
        <authorList>
            <person name="Rey-Velasco X."/>
        </authorList>
    </citation>
    <scope>NUCLEOTIDE SEQUENCE [LARGE SCALE GENOMIC DNA]</scope>
    <source>
        <strain evidence="3 4">F225</strain>
    </source>
</reference>